<gene>
    <name evidence="1" type="ORF">M9H77_26046</name>
</gene>
<dbReference type="EMBL" id="CM044706">
    <property type="protein sequence ID" value="KAI5657253.1"/>
    <property type="molecule type" value="Genomic_DNA"/>
</dbReference>
<keyword evidence="2" id="KW-1185">Reference proteome</keyword>
<sequence>MGFSRNEYGELIKRGQEEESENSEEEEEEGNEPEGMDKDEKNVEEIQRELRFKKRQEREYEEQSSVDMAQLMARIIIMQPQLESRLDDVDGKLHSRLHDIDDKIVDVQNRVMRLEQGGRDEDD</sequence>
<evidence type="ECO:0000313" key="2">
    <source>
        <dbReference type="Proteomes" id="UP001060085"/>
    </source>
</evidence>
<name>A0ACC0A8M4_CATRO</name>
<proteinExistence type="predicted"/>
<organism evidence="1 2">
    <name type="scientific">Catharanthus roseus</name>
    <name type="common">Madagascar periwinkle</name>
    <name type="synonym">Vinca rosea</name>
    <dbReference type="NCBI Taxonomy" id="4058"/>
    <lineage>
        <taxon>Eukaryota</taxon>
        <taxon>Viridiplantae</taxon>
        <taxon>Streptophyta</taxon>
        <taxon>Embryophyta</taxon>
        <taxon>Tracheophyta</taxon>
        <taxon>Spermatophyta</taxon>
        <taxon>Magnoliopsida</taxon>
        <taxon>eudicotyledons</taxon>
        <taxon>Gunneridae</taxon>
        <taxon>Pentapetalae</taxon>
        <taxon>asterids</taxon>
        <taxon>lamiids</taxon>
        <taxon>Gentianales</taxon>
        <taxon>Apocynaceae</taxon>
        <taxon>Rauvolfioideae</taxon>
        <taxon>Vinceae</taxon>
        <taxon>Catharanthinae</taxon>
        <taxon>Catharanthus</taxon>
    </lineage>
</organism>
<evidence type="ECO:0000313" key="1">
    <source>
        <dbReference type="EMBL" id="KAI5657253.1"/>
    </source>
</evidence>
<reference evidence="2" key="1">
    <citation type="journal article" date="2023" name="Nat. Plants">
        <title>Single-cell RNA sequencing provides a high-resolution roadmap for understanding the multicellular compartmentation of specialized metabolism.</title>
        <authorList>
            <person name="Sun S."/>
            <person name="Shen X."/>
            <person name="Li Y."/>
            <person name="Li Y."/>
            <person name="Wang S."/>
            <person name="Li R."/>
            <person name="Zhang H."/>
            <person name="Shen G."/>
            <person name="Guo B."/>
            <person name="Wei J."/>
            <person name="Xu J."/>
            <person name="St-Pierre B."/>
            <person name="Chen S."/>
            <person name="Sun C."/>
        </authorList>
    </citation>
    <scope>NUCLEOTIDE SEQUENCE [LARGE SCALE GENOMIC DNA]</scope>
</reference>
<comment type="caution">
    <text evidence="1">The sequence shown here is derived from an EMBL/GenBank/DDBJ whole genome shotgun (WGS) entry which is preliminary data.</text>
</comment>
<protein>
    <submittedName>
        <fullName evidence="1">Uncharacterized protein</fullName>
    </submittedName>
</protein>
<accession>A0ACC0A8M4</accession>
<dbReference type="Proteomes" id="UP001060085">
    <property type="component" value="Linkage Group LG06"/>
</dbReference>